<dbReference type="InterPro" id="IPR044068">
    <property type="entry name" value="CB"/>
</dbReference>
<dbReference type="PROSITE" id="PS51900">
    <property type="entry name" value="CB"/>
    <property type="match status" value="1"/>
</dbReference>
<evidence type="ECO:0000256" key="1">
    <source>
        <dbReference type="ARBA" id="ARBA00022908"/>
    </source>
</evidence>
<dbReference type="RefSeq" id="WP_181538879.1">
    <property type="nucleotide sequence ID" value="NZ_JACDUU010000014.1"/>
</dbReference>
<dbReference type="InterPro" id="IPR010998">
    <property type="entry name" value="Integrase_recombinase_N"/>
</dbReference>
<protein>
    <submittedName>
        <fullName evidence="7">Site-specific recombinase XerD</fullName>
    </submittedName>
</protein>
<proteinExistence type="predicted"/>
<keyword evidence="1" id="KW-0229">DNA integration</keyword>
<dbReference type="Pfam" id="PF13495">
    <property type="entry name" value="Phage_int_SAM_4"/>
    <property type="match status" value="1"/>
</dbReference>
<dbReference type="EMBL" id="JACDUU010000014">
    <property type="protein sequence ID" value="MBA2873152.1"/>
    <property type="molecule type" value="Genomic_DNA"/>
</dbReference>
<accession>A0A7V9Z313</accession>
<evidence type="ECO:0000256" key="3">
    <source>
        <dbReference type="ARBA" id="ARBA00023172"/>
    </source>
</evidence>
<feature type="domain" description="Core-binding (CB)" evidence="6">
    <location>
        <begin position="1"/>
        <end position="82"/>
    </location>
</feature>
<evidence type="ECO:0000256" key="2">
    <source>
        <dbReference type="ARBA" id="ARBA00023125"/>
    </source>
</evidence>
<evidence type="ECO:0000313" key="7">
    <source>
        <dbReference type="EMBL" id="MBA2873152.1"/>
    </source>
</evidence>
<dbReference type="Gene3D" id="1.10.150.130">
    <property type="match status" value="1"/>
</dbReference>
<dbReference type="Pfam" id="PF00589">
    <property type="entry name" value="Phage_integrase"/>
    <property type="match status" value="1"/>
</dbReference>
<keyword evidence="2 4" id="KW-0238">DNA-binding</keyword>
<dbReference type="Gene3D" id="1.10.443.10">
    <property type="entry name" value="Intergrase catalytic core"/>
    <property type="match status" value="1"/>
</dbReference>
<dbReference type="InterPro" id="IPR013762">
    <property type="entry name" value="Integrase-like_cat_sf"/>
</dbReference>
<keyword evidence="3" id="KW-0233">DNA recombination</keyword>
<organism evidence="7 8">
    <name type="scientific">[Anoxybacillus] calidus</name>
    <dbReference type="NCBI Taxonomy" id="575178"/>
    <lineage>
        <taxon>Bacteria</taxon>
        <taxon>Bacillati</taxon>
        <taxon>Bacillota</taxon>
        <taxon>Bacilli</taxon>
        <taxon>Bacillales</taxon>
        <taxon>Anoxybacillaceae</taxon>
        <taxon>Paranoxybacillus</taxon>
    </lineage>
</organism>
<dbReference type="CDD" id="cd00397">
    <property type="entry name" value="DNA_BRE_C"/>
    <property type="match status" value="1"/>
</dbReference>
<dbReference type="SUPFAM" id="SSF56349">
    <property type="entry name" value="DNA breaking-rejoining enzymes"/>
    <property type="match status" value="1"/>
</dbReference>
<evidence type="ECO:0000259" key="5">
    <source>
        <dbReference type="PROSITE" id="PS51898"/>
    </source>
</evidence>
<dbReference type="GO" id="GO:0015074">
    <property type="term" value="P:DNA integration"/>
    <property type="evidence" value="ECO:0007669"/>
    <property type="project" value="UniProtKB-KW"/>
</dbReference>
<name>A0A7V9Z313_9BACL</name>
<dbReference type="PANTHER" id="PTHR30349">
    <property type="entry name" value="PHAGE INTEGRASE-RELATED"/>
    <property type="match status" value="1"/>
</dbReference>
<dbReference type="AlphaFoldDB" id="A0A7V9Z313"/>
<reference evidence="7 8" key="1">
    <citation type="submission" date="2020-07" db="EMBL/GenBank/DDBJ databases">
        <title>Genomic Encyclopedia of Type Strains, Phase IV (KMG-IV): sequencing the most valuable type-strain genomes for metagenomic binning, comparative biology and taxonomic classification.</title>
        <authorList>
            <person name="Goeker M."/>
        </authorList>
    </citation>
    <scope>NUCLEOTIDE SEQUENCE [LARGE SCALE GENOMIC DNA]</scope>
    <source>
        <strain evidence="7 8">DSM 25220</strain>
    </source>
</reference>
<sequence length="284" mass="33072">MLEQFQHYLLNEGKSENTVKGYLQSIAGFLKWFDESKDVEFKQLHRENVQEYISFLKTVKNAKPKTINTKLNALVKFNEFLVETNVQRDMVLTKKDYMKVQQQYASLAKVELKDVEKFRQLLLDSGSKRNYALITLLAYAGLRISEALSLKMQDFNLVSREITVRSGKGDKFRVVFMNDKVKAALQSWLKERKEKGIEHDFLFVSNRNQPLNRTTINKLFKEYSELIGKEITPHDLRHFFCSHAISRGLSVHEVANQAGHSNIHTTLLYTNPTKDELIHKMNQL</sequence>
<dbReference type="PROSITE" id="PS51898">
    <property type="entry name" value="TYR_RECOMBINASE"/>
    <property type="match status" value="1"/>
</dbReference>
<gene>
    <name evidence="7" type="ORF">HNQ85_003490</name>
</gene>
<dbReference type="InterPro" id="IPR011010">
    <property type="entry name" value="DNA_brk_join_enz"/>
</dbReference>
<dbReference type="InterPro" id="IPR050090">
    <property type="entry name" value="Tyrosine_recombinase_XerCD"/>
</dbReference>
<dbReference type="InterPro" id="IPR004107">
    <property type="entry name" value="Integrase_SAM-like_N"/>
</dbReference>
<feature type="domain" description="Tyr recombinase" evidence="5">
    <location>
        <begin position="105"/>
        <end position="282"/>
    </location>
</feature>
<dbReference type="InterPro" id="IPR002104">
    <property type="entry name" value="Integrase_catalytic"/>
</dbReference>
<evidence type="ECO:0000256" key="4">
    <source>
        <dbReference type="PROSITE-ProRule" id="PRU01248"/>
    </source>
</evidence>
<dbReference type="GO" id="GO:0003677">
    <property type="term" value="F:DNA binding"/>
    <property type="evidence" value="ECO:0007669"/>
    <property type="project" value="UniProtKB-UniRule"/>
</dbReference>
<comment type="caution">
    <text evidence="7">The sequence shown here is derived from an EMBL/GenBank/DDBJ whole genome shotgun (WGS) entry which is preliminary data.</text>
</comment>
<dbReference type="PANTHER" id="PTHR30349:SF81">
    <property type="entry name" value="TYROSINE RECOMBINASE XERC"/>
    <property type="match status" value="1"/>
</dbReference>
<evidence type="ECO:0000259" key="6">
    <source>
        <dbReference type="PROSITE" id="PS51900"/>
    </source>
</evidence>
<evidence type="ECO:0000313" key="8">
    <source>
        <dbReference type="Proteomes" id="UP000580891"/>
    </source>
</evidence>
<dbReference type="Proteomes" id="UP000580891">
    <property type="component" value="Unassembled WGS sequence"/>
</dbReference>
<dbReference type="GO" id="GO:0006310">
    <property type="term" value="P:DNA recombination"/>
    <property type="evidence" value="ECO:0007669"/>
    <property type="project" value="UniProtKB-KW"/>
</dbReference>
<keyword evidence="8" id="KW-1185">Reference proteome</keyword>